<feature type="domain" description="DUF306" evidence="2">
    <location>
        <begin position="276"/>
        <end position="377"/>
    </location>
</feature>
<dbReference type="PANTHER" id="PTHR35535">
    <property type="entry name" value="HEAT SHOCK PROTEIN HSLJ"/>
    <property type="match status" value="1"/>
</dbReference>
<feature type="chain" id="PRO_5001573034" evidence="1">
    <location>
        <begin position="26"/>
        <end position="506"/>
    </location>
</feature>
<evidence type="ECO:0000256" key="1">
    <source>
        <dbReference type="SAM" id="SignalP"/>
    </source>
</evidence>
<dbReference type="RefSeq" id="WP_011646307.1">
    <property type="nucleotide sequence ID" value="NZ_ARYI01000002.1"/>
</dbReference>
<dbReference type="InterPro" id="IPR038670">
    <property type="entry name" value="HslJ-like_sf"/>
</dbReference>
<dbReference type="Gene3D" id="2.40.128.270">
    <property type="match status" value="3"/>
</dbReference>
<evidence type="ECO:0000313" key="4">
    <source>
        <dbReference type="Proteomes" id="UP000025061"/>
    </source>
</evidence>
<dbReference type="AlphaFoldDB" id="A0A059FZ20"/>
<dbReference type="PATRIC" id="fig|1280951.3.peg.664"/>
<organism evidence="3 4">
    <name type="scientific">Hyphomonas hirschiana VP5</name>
    <dbReference type="NCBI Taxonomy" id="1280951"/>
    <lineage>
        <taxon>Bacteria</taxon>
        <taxon>Pseudomonadati</taxon>
        <taxon>Pseudomonadota</taxon>
        <taxon>Alphaproteobacteria</taxon>
        <taxon>Hyphomonadales</taxon>
        <taxon>Hyphomonadaceae</taxon>
        <taxon>Hyphomonas</taxon>
    </lineage>
</organism>
<proteinExistence type="predicted"/>
<keyword evidence="4" id="KW-1185">Reference proteome</keyword>
<keyword evidence="3" id="KW-0449">Lipoprotein</keyword>
<protein>
    <submittedName>
        <fullName evidence="3">Putative lipoprotein</fullName>
    </submittedName>
</protein>
<dbReference type="EMBL" id="ARYI01000002">
    <property type="protein sequence ID" value="KCZ95760.1"/>
    <property type="molecule type" value="Genomic_DNA"/>
</dbReference>
<dbReference type="Pfam" id="PF03724">
    <property type="entry name" value="META"/>
    <property type="match status" value="3"/>
</dbReference>
<dbReference type="InterPro" id="IPR053147">
    <property type="entry name" value="Hsp_HslJ-like"/>
</dbReference>
<dbReference type="Proteomes" id="UP000025061">
    <property type="component" value="Unassembled WGS sequence"/>
</dbReference>
<dbReference type="PROSITE" id="PS51257">
    <property type="entry name" value="PROKAR_LIPOPROTEIN"/>
    <property type="match status" value="1"/>
</dbReference>
<keyword evidence="1" id="KW-0732">Signal</keyword>
<name>A0A059FZ20_9PROT</name>
<evidence type="ECO:0000313" key="3">
    <source>
        <dbReference type="EMBL" id="KCZ95760.1"/>
    </source>
</evidence>
<feature type="signal peptide" evidence="1">
    <location>
        <begin position="1"/>
        <end position="25"/>
    </location>
</feature>
<reference evidence="3 4" key="1">
    <citation type="submission" date="2013-04" db="EMBL/GenBank/DDBJ databases">
        <title>Hyphomonas hirschiana VP5 Genome Sequencing.</title>
        <authorList>
            <person name="Lai Q."/>
            <person name="Shao Z."/>
        </authorList>
    </citation>
    <scope>NUCLEOTIDE SEQUENCE [LARGE SCALE GENOMIC DNA]</scope>
    <source>
        <strain evidence="3 4">VP5</strain>
    </source>
</reference>
<dbReference type="InterPro" id="IPR005184">
    <property type="entry name" value="DUF306_Meta_HslJ"/>
</dbReference>
<gene>
    <name evidence="3" type="ORF">HHI_03277</name>
</gene>
<feature type="domain" description="DUF306" evidence="2">
    <location>
        <begin position="163"/>
        <end position="265"/>
    </location>
</feature>
<dbReference type="InterPro" id="IPR039366">
    <property type="entry name" value="Pilotin"/>
</dbReference>
<dbReference type="Pfam" id="PF09619">
    <property type="entry name" value="YscW"/>
    <property type="match status" value="1"/>
</dbReference>
<evidence type="ECO:0000259" key="2">
    <source>
        <dbReference type="Pfam" id="PF03724"/>
    </source>
</evidence>
<accession>A0A059FZ20</accession>
<sequence length="506" mass="52780">MANIKFHKGLLVPLFLMGAVPILSACQTPPSTLSPTEEAALLTISGSATYRERIAAPQGATLTVELSDTSRADAPAIPVADWSASLDQGGVPKNFTLEVNEPLDPRFTYTLRATITGPDGDLLWTTDTVHQLMAVTGDLEAGELVMVMVQPAPEPEPEPETPEVTGNEYRVSAIGGDAVTGSRPVTINFMEDGRVNGFGGCNSFGGSFKESNGKLTFGDLISTMMACLDVPAGAQESALYETLRGTVTVAPGADGKVILTGENDTKIELVSTALKPLAGTSWLVETMGGTAIVAGSEPQINFDADGKINGTTGCNQFFGGYAQNGAAIAFTGVGMTKMACMSDGVMEQETAFGAILSGNTQAKIDSLGNLVIRGEDGISFTARPLPAEGEATEGDPAVLGGGAWQVEDLNRAGIIDNTVLTLTFTEDGKVSGSTGCNSLSGTYTSTGTTLTFSPLMMTRRACVAPALNNQESKFTTALQGEMAWRITADGALELTREGGHRILLRR</sequence>
<feature type="domain" description="DUF306" evidence="2">
    <location>
        <begin position="398"/>
        <end position="503"/>
    </location>
</feature>
<comment type="caution">
    <text evidence="3">The sequence shown here is derived from an EMBL/GenBank/DDBJ whole genome shotgun (WGS) entry which is preliminary data.</text>
</comment>
<dbReference type="PANTHER" id="PTHR35535:SF1">
    <property type="entry name" value="HEAT SHOCK PROTEIN HSLJ"/>
    <property type="match status" value="1"/>
</dbReference>